<evidence type="ECO:0000313" key="1">
    <source>
        <dbReference type="EMBL" id="JAD76027.1"/>
    </source>
</evidence>
<protein>
    <submittedName>
        <fullName evidence="1">Uncharacterized protein</fullName>
    </submittedName>
</protein>
<proteinExistence type="predicted"/>
<organism evidence="1">
    <name type="scientific">Arundo donax</name>
    <name type="common">Giant reed</name>
    <name type="synonym">Donax arundinaceus</name>
    <dbReference type="NCBI Taxonomy" id="35708"/>
    <lineage>
        <taxon>Eukaryota</taxon>
        <taxon>Viridiplantae</taxon>
        <taxon>Streptophyta</taxon>
        <taxon>Embryophyta</taxon>
        <taxon>Tracheophyta</taxon>
        <taxon>Spermatophyta</taxon>
        <taxon>Magnoliopsida</taxon>
        <taxon>Liliopsida</taxon>
        <taxon>Poales</taxon>
        <taxon>Poaceae</taxon>
        <taxon>PACMAD clade</taxon>
        <taxon>Arundinoideae</taxon>
        <taxon>Arundineae</taxon>
        <taxon>Arundo</taxon>
    </lineage>
</organism>
<accession>A0A0A9CX14</accession>
<reference evidence="1" key="1">
    <citation type="submission" date="2014-09" db="EMBL/GenBank/DDBJ databases">
        <authorList>
            <person name="Magalhaes I.L.F."/>
            <person name="Oliveira U."/>
            <person name="Santos F.R."/>
            <person name="Vidigal T.H.D.A."/>
            <person name="Brescovit A.D."/>
            <person name="Santos A.J."/>
        </authorList>
    </citation>
    <scope>NUCLEOTIDE SEQUENCE</scope>
    <source>
        <tissue evidence="1">Shoot tissue taken approximately 20 cm above the soil surface</tissue>
    </source>
</reference>
<dbReference type="AlphaFoldDB" id="A0A0A9CX14"/>
<reference evidence="1" key="2">
    <citation type="journal article" date="2015" name="Data Brief">
        <title>Shoot transcriptome of the giant reed, Arundo donax.</title>
        <authorList>
            <person name="Barrero R.A."/>
            <person name="Guerrero F.D."/>
            <person name="Moolhuijzen P."/>
            <person name="Goolsby J.A."/>
            <person name="Tidwell J."/>
            <person name="Bellgard S.E."/>
            <person name="Bellgard M.I."/>
        </authorList>
    </citation>
    <scope>NUCLEOTIDE SEQUENCE</scope>
    <source>
        <tissue evidence="1">Shoot tissue taken approximately 20 cm above the soil surface</tissue>
    </source>
</reference>
<dbReference type="EMBL" id="GBRH01221868">
    <property type="protein sequence ID" value="JAD76027.1"/>
    <property type="molecule type" value="Transcribed_RNA"/>
</dbReference>
<sequence length="83" mass="9915">MRHFKFKIKCCQYHLLRLYHALSVLLKPVLLNKHKYKPLAEGSSLHVSTIYFRKIRTHSSQYSLVFEGVFCVYLHHVAYKYEG</sequence>
<name>A0A0A9CX14_ARUDO</name>